<reference evidence="1" key="2">
    <citation type="submission" date="2020-11" db="EMBL/GenBank/DDBJ databases">
        <authorList>
            <person name="McCartney M.A."/>
            <person name="Auch B."/>
            <person name="Kono T."/>
            <person name="Mallez S."/>
            <person name="Becker A."/>
            <person name="Gohl D.M."/>
            <person name="Silverstein K.A.T."/>
            <person name="Koren S."/>
            <person name="Bechman K.B."/>
            <person name="Herman A."/>
            <person name="Abrahante J.E."/>
            <person name="Garbe J."/>
        </authorList>
    </citation>
    <scope>NUCLEOTIDE SEQUENCE</scope>
    <source>
        <strain evidence="1">Duluth1</strain>
        <tissue evidence="1">Whole animal</tissue>
    </source>
</reference>
<evidence type="ECO:0000313" key="2">
    <source>
        <dbReference type="Proteomes" id="UP000828390"/>
    </source>
</evidence>
<comment type="caution">
    <text evidence="1">The sequence shown here is derived from an EMBL/GenBank/DDBJ whole genome shotgun (WGS) entry which is preliminary data.</text>
</comment>
<gene>
    <name evidence="1" type="ORF">DPMN_116301</name>
</gene>
<accession>A0A9D4KMU1</accession>
<organism evidence="1 2">
    <name type="scientific">Dreissena polymorpha</name>
    <name type="common">Zebra mussel</name>
    <name type="synonym">Mytilus polymorpha</name>
    <dbReference type="NCBI Taxonomy" id="45954"/>
    <lineage>
        <taxon>Eukaryota</taxon>
        <taxon>Metazoa</taxon>
        <taxon>Spiralia</taxon>
        <taxon>Lophotrochozoa</taxon>
        <taxon>Mollusca</taxon>
        <taxon>Bivalvia</taxon>
        <taxon>Autobranchia</taxon>
        <taxon>Heteroconchia</taxon>
        <taxon>Euheterodonta</taxon>
        <taxon>Imparidentia</taxon>
        <taxon>Neoheterodontei</taxon>
        <taxon>Myida</taxon>
        <taxon>Dreissenoidea</taxon>
        <taxon>Dreissenidae</taxon>
        <taxon>Dreissena</taxon>
    </lineage>
</organism>
<protein>
    <submittedName>
        <fullName evidence="1">Uncharacterized protein</fullName>
    </submittedName>
</protein>
<reference evidence="1" key="1">
    <citation type="journal article" date="2019" name="bioRxiv">
        <title>The Genome of the Zebra Mussel, Dreissena polymorpha: A Resource for Invasive Species Research.</title>
        <authorList>
            <person name="McCartney M.A."/>
            <person name="Auch B."/>
            <person name="Kono T."/>
            <person name="Mallez S."/>
            <person name="Zhang Y."/>
            <person name="Obille A."/>
            <person name="Becker A."/>
            <person name="Abrahante J.E."/>
            <person name="Garbe J."/>
            <person name="Badalamenti J.P."/>
            <person name="Herman A."/>
            <person name="Mangelson H."/>
            <person name="Liachko I."/>
            <person name="Sullivan S."/>
            <person name="Sone E.D."/>
            <person name="Koren S."/>
            <person name="Silverstein K.A.T."/>
            <person name="Beckman K.B."/>
            <person name="Gohl D.M."/>
        </authorList>
    </citation>
    <scope>NUCLEOTIDE SEQUENCE</scope>
    <source>
        <strain evidence="1">Duluth1</strain>
        <tissue evidence="1">Whole animal</tissue>
    </source>
</reference>
<dbReference type="Proteomes" id="UP000828390">
    <property type="component" value="Unassembled WGS sequence"/>
</dbReference>
<name>A0A9D4KMU1_DREPO</name>
<proteinExistence type="predicted"/>
<dbReference type="EMBL" id="JAIWYP010000004">
    <property type="protein sequence ID" value="KAH3842797.1"/>
    <property type="molecule type" value="Genomic_DNA"/>
</dbReference>
<dbReference type="AlphaFoldDB" id="A0A9D4KMU1"/>
<sequence length="159" mass="17742">MFNYALAQNKGHEEDFKAALKQTVPHLFGDHQSCGQWCGYHQGQQSYKHKGLPYGRPLTGDSLREDMDAIFRVFIANSDKIAPGGSTKDVESFNNMVATKAPKRMYLSSSDSLLNRVACAVAQKNDGHSYINTLNNSLCMSPGRLMAERAELKRRRSAK</sequence>
<keyword evidence="2" id="KW-1185">Reference proteome</keyword>
<evidence type="ECO:0000313" key="1">
    <source>
        <dbReference type="EMBL" id="KAH3842797.1"/>
    </source>
</evidence>